<dbReference type="PANTHER" id="PTHR36513">
    <property type="entry name" value="ABC TRANSMEMBRANE TYPE-1 DOMAIN-CONTAINING PROTEIN"/>
    <property type="match status" value="1"/>
</dbReference>
<proteinExistence type="predicted"/>
<dbReference type="SUPFAM" id="SSF53474">
    <property type="entry name" value="alpha/beta-Hydrolases"/>
    <property type="match status" value="1"/>
</dbReference>
<sequence length="521" mass="58288">MSNEEHAEWLKEGVESWNRRRKKVQFSPDLSSIRFFDFLPPDFRDAPKTSRFFEKIDLSNANLRNSDLSDLNFVGSKFVNADMSNSNLSMSNFGRANFTNADLSGVNARNSIFKSSKFENTTLVGIELAGATIEGATFIASNIPESQIEKVSLQTASVFADRQAFLQAIEPRLLSANKMEKSLPEFYEEEYDSGKSKKNRYDVFFATNRNPILERGELTGFGALNNNTLSLGVCEVIVPEGHRVGSLGSPLWKRLFNRKDDRLHIDHLISMNDELFWKLIRDTADRMKLREHPTIFVHGFNTTFEEAVLRSSQIGYDLGIGQGIALFSWPSKGKLRNYSADETQSEASKYFLANFIQDFTANSPTGKVNLIAHSMGCRCLAGALEVLSHKRVSTLKKVNQVIMAAADVDATIMPHQGGSVVKHCKRMTSYVSGLDRALKVSGWLHSYPRVGITPPTFVLNGMDTIIVNDLDLGDFSHAYLSSSRTILSDVFTLLKENTPPDNRHAIEPAGNGTAKYWRIKN</sequence>
<comment type="caution">
    <text evidence="1">The sequence shown here is derived from an EMBL/GenBank/DDBJ whole genome shotgun (WGS) entry which is preliminary data.</text>
</comment>
<dbReference type="Gene3D" id="3.40.50.1820">
    <property type="entry name" value="alpha/beta hydrolase"/>
    <property type="match status" value="1"/>
</dbReference>
<dbReference type="RefSeq" id="WP_258295760.1">
    <property type="nucleotide sequence ID" value="NZ_JANKJG010000014.1"/>
</dbReference>
<dbReference type="SUPFAM" id="SSF141571">
    <property type="entry name" value="Pentapeptide repeat-like"/>
    <property type="match status" value="1"/>
</dbReference>
<dbReference type="Gene3D" id="2.160.20.80">
    <property type="entry name" value="E3 ubiquitin-protein ligase SopA"/>
    <property type="match status" value="1"/>
</dbReference>
<keyword evidence="2" id="KW-1185">Reference proteome</keyword>
<keyword evidence="1" id="KW-0378">Hydrolase</keyword>
<dbReference type="EMBL" id="JANKJG010000014">
    <property type="protein sequence ID" value="MCR8827991.1"/>
    <property type="molecule type" value="Genomic_DNA"/>
</dbReference>
<dbReference type="Proteomes" id="UP001165396">
    <property type="component" value="Unassembled WGS sequence"/>
</dbReference>
<organism evidence="1 2">
    <name type="scientific">Pseudosulfitobacter koreensis</name>
    <dbReference type="NCBI Taxonomy" id="2968472"/>
    <lineage>
        <taxon>Bacteria</taxon>
        <taxon>Pseudomonadati</taxon>
        <taxon>Pseudomonadota</taxon>
        <taxon>Alphaproteobacteria</taxon>
        <taxon>Rhodobacterales</taxon>
        <taxon>Roseobacteraceae</taxon>
        <taxon>Pseudosulfitobacter</taxon>
    </lineage>
</organism>
<dbReference type="PANTHER" id="PTHR36513:SF1">
    <property type="entry name" value="TRANSMEMBRANE PROTEIN"/>
    <property type="match status" value="1"/>
</dbReference>
<dbReference type="InterPro" id="IPR001646">
    <property type="entry name" value="5peptide_repeat"/>
</dbReference>
<name>A0ABT1Z4D2_9RHOB</name>
<gene>
    <name evidence="1" type="ORF">NTA49_15730</name>
</gene>
<dbReference type="InterPro" id="IPR010297">
    <property type="entry name" value="DUF900_hydrolase"/>
</dbReference>
<dbReference type="Pfam" id="PF05990">
    <property type="entry name" value="DUF900"/>
    <property type="match status" value="1"/>
</dbReference>
<reference evidence="1" key="1">
    <citation type="submission" date="2022-07" db="EMBL/GenBank/DDBJ databases">
        <title>Pseudosulfitobacter sp. strain AP-MA-4, whole genome sequence.</title>
        <authorList>
            <person name="Jiang Y."/>
        </authorList>
    </citation>
    <scope>NUCLEOTIDE SEQUENCE</scope>
    <source>
        <strain evidence="1">AP-MA-4</strain>
    </source>
</reference>
<accession>A0ABT1Z4D2</accession>
<dbReference type="InterPro" id="IPR029058">
    <property type="entry name" value="AB_hydrolase_fold"/>
</dbReference>
<dbReference type="GO" id="GO:0016787">
    <property type="term" value="F:hydrolase activity"/>
    <property type="evidence" value="ECO:0007669"/>
    <property type="project" value="UniProtKB-KW"/>
</dbReference>
<evidence type="ECO:0000313" key="1">
    <source>
        <dbReference type="EMBL" id="MCR8827991.1"/>
    </source>
</evidence>
<protein>
    <submittedName>
        <fullName evidence="1">Alpha/beta hydrolase</fullName>
    </submittedName>
</protein>
<dbReference type="Pfam" id="PF13599">
    <property type="entry name" value="Pentapeptide_4"/>
    <property type="match status" value="1"/>
</dbReference>
<evidence type="ECO:0000313" key="2">
    <source>
        <dbReference type="Proteomes" id="UP001165396"/>
    </source>
</evidence>